<organism evidence="1 2">
    <name type="scientific">Botryotinia convoluta</name>
    <dbReference type="NCBI Taxonomy" id="54673"/>
    <lineage>
        <taxon>Eukaryota</taxon>
        <taxon>Fungi</taxon>
        <taxon>Dikarya</taxon>
        <taxon>Ascomycota</taxon>
        <taxon>Pezizomycotina</taxon>
        <taxon>Leotiomycetes</taxon>
        <taxon>Helotiales</taxon>
        <taxon>Sclerotiniaceae</taxon>
        <taxon>Botryotinia</taxon>
    </lineage>
</organism>
<name>A0A4Z1ITX0_9HELO</name>
<keyword evidence="2" id="KW-1185">Reference proteome</keyword>
<evidence type="ECO:0000313" key="2">
    <source>
        <dbReference type="Proteomes" id="UP000297527"/>
    </source>
</evidence>
<accession>A0A4Z1ITX0</accession>
<dbReference type="EMBL" id="PQXN01000005">
    <property type="protein sequence ID" value="TGO64908.1"/>
    <property type="molecule type" value="Genomic_DNA"/>
</dbReference>
<dbReference type="Proteomes" id="UP000297527">
    <property type="component" value="Unassembled WGS sequence"/>
</dbReference>
<gene>
    <name evidence="1" type="ORF">BCON_0005g01080</name>
</gene>
<sequence>MPSPKQGHPGDMVAQVLVVLAWRTERAWLVAVSGRKPAPQVAVAAVAEAAKSAVRVPVVWIALLEKVVDEVVDEVVEEEVVDEVFLVEHKEGNNEHRNSIADKGKNKYPMKSHQVAFRMECFTAREMRERQKSSIDVKSADT</sequence>
<protein>
    <submittedName>
        <fullName evidence="1">Uncharacterized protein</fullName>
    </submittedName>
</protein>
<comment type="caution">
    <text evidence="1">The sequence shown here is derived from an EMBL/GenBank/DDBJ whole genome shotgun (WGS) entry which is preliminary data.</text>
</comment>
<dbReference type="AlphaFoldDB" id="A0A4Z1ITX0"/>
<evidence type="ECO:0000313" key="1">
    <source>
        <dbReference type="EMBL" id="TGO64908.1"/>
    </source>
</evidence>
<reference evidence="1 2" key="1">
    <citation type="submission" date="2017-12" db="EMBL/GenBank/DDBJ databases">
        <title>Comparative genomics of Botrytis spp.</title>
        <authorList>
            <person name="Valero-Jimenez C.A."/>
            <person name="Tapia P."/>
            <person name="Veloso J."/>
            <person name="Silva-Moreno E."/>
            <person name="Staats M."/>
            <person name="Valdes J.H."/>
            <person name="Van Kan J.A.L."/>
        </authorList>
    </citation>
    <scope>NUCLEOTIDE SEQUENCE [LARGE SCALE GENOMIC DNA]</scope>
    <source>
        <strain evidence="1 2">MUCL11595</strain>
    </source>
</reference>
<dbReference type="OrthoDB" id="3552633at2759"/>
<proteinExistence type="predicted"/>